<dbReference type="PANTHER" id="PTHR12526">
    <property type="entry name" value="GLYCOSYLTRANSFERASE"/>
    <property type="match status" value="1"/>
</dbReference>
<dbReference type="OrthoDB" id="502646at2"/>
<keyword evidence="1" id="KW-0808">Transferase</keyword>
<evidence type="ECO:0000313" key="1">
    <source>
        <dbReference type="EMBL" id="GEN76801.1"/>
    </source>
</evidence>
<dbReference type="CDD" id="cd03801">
    <property type="entry name" value="GT4_PimA-like"/>
    <property type="match status" value="1"/>
</dbReference>
<name>A0A511YNM8_9FLAO</name>
<dbReference type="Gene3D" id="3.40.50.2000">
    <property type="entry name" value="Glycogen Phosphorylase B"/>
    <property type="match status" value="1"/>
</dbReference>
<sequence length="415" mass="47633">MKDKIAIVVQRYGLEINGGAELHAKLLAEKLSSLYEVEVLTSCAIEYEFWDNYYPEGAGYINGIKVWRFKTLKKDLQKFNKLSKTVRNIHKYSTRKLTPLNFAYLLYKRKKYNKEGFNFNDWLEAQGPFSADLINFIKKEKEKYKAFIFFTYLYHPTNMGIQEAAGKSILIPTAHDEPQFYLEGYQTLFSLPKFIIYNTQTEKDLVEKVYPQTKSIHSAIAGIGFDDYDSSAGPLPEYLSAGKYFVYVGRIVEDKGCVMMIDYFRNFKKDHPEYRDTKLVLAGKNALDKRITQGEDIILTGFVDHDLKNALLIHAAALIMPSFYESLSLITLEAMLLKVPVIVNRNCEVLHDHTEKSKTGKSFSGSTEFSEALLFYLTRTPEESAAEGNRAKDYVLENYSWDSVINTFNSAIKTL</sequence>
<reference evidence="1 2" key="1">
    <citation type="submission" date="2019-07" db="EMBL/GenBank/DDBJ databases">
        <title>Whole genome shotgun sequence of Chryseobacterium hagamense NBRC 105253.</title>
        <authorList>
            <person name="Hosoyama A."/>
            <person name="Uohara A."/>
            <person name="Ohji S."/>
            <person name="Ichikawa N."/>
        </authorList>
    </citation>
    <scope>NUCLEOTIDE SEQUENCE [LARGE SCALE GENOMIC DNA]</scope>
    <source>
        <strain evidence="1 2">NBRC 105253</strain>
    </source>
</reference>
<evidence type="ECO:0000313" key="2">
    <source>
        <dbReference type="Proteomes" id="UP000321863"/>
    </source>
</evidence>
<dbReference type="PANTHER" id="PTHR12526:SF638">
    <property type="entry name" value="SPORE COAT PROTEIN SA"/>
    <property type="match status" value="1"/>
</dbReference>
<dbReference type="EMBL" id="BJYJ01000014">
    <property type="protein sequence ID" value="GEN76801.1"/>
    <property type="molecule type" value="Genomic_DNA"/>
</dbReference>
<dbReference type="Proteomes" id="UP000321863">
    <property type="component" value="Unassembled WGS sequence"/>
</dbReference>
<dbReference type="SUPFAM" id="SSF53756">
    <property type="entry name" value="UDP-Glycosyltransferase/glycogen phosphorylase"/>
    <property type="match status" value="1"/>
</dbReference>
<dbReference type="GO" id="GO:0016757">
    <property type="term" value="F:glycosyltransferase activity"/>
    <property type="evidence" value="ECO:0007669"/>
    <property type="project" value="TreeGrafter"/>
</dbReference>
<proteinExistence type="predicted"/>
<comment type="caution">
    <text evidence="1">The sequence shown here is derived from an EMBL/GenBank/DDBJ whole genome shotgun (WGS) entry which is preliminary data.</text>
</comment>
<dbReference type="AlphaFoldDB" id="A0A511YNM8"/>
<organism evidence="1 2">
    <name type="scientific">Chryseobacterium hagamense</name>
    <dbReference type="NCBI Taxonomy" id="395935"/>
    <lineage>
        <taxon>Bacteria</taxon>
        <taxon>Pseudomonadati</taxon>
        <taxon>Bacteroidota</taxon>
        <taxon>Flavobacteriia</taxon>
        <taxon>Flavobacteriales</taxon>
        <taxon>Weeksellaceae</taxon>
        <taxon>Chryseobacterium group</taxon>
        <taxon>Chryseobacterium</taxon>
    </lineage>
</organism>
<keyword evidence="2" id="KW-1185">Reference proteome</keyword>
<dbReference type="RefSeq" id="WP_146941957.1">
    <property type="nucleotide sequence ID" value="NZ_BJYJ01000014.1"/>
</dbReference>
<gene>
    <name evidence="1" type="ORF">CHA01nite_25410</name>
</gene>
<dbReference type="Pfam" id="PF13692">
    <property type="entry name" value="Glyco_trans_1_4"/>
    <property type="match status" value="1"/>
</dbReference>
<protein>
    <submittedName>
        <fullName evidence="1">Hexosyltransferase</fullName>
    </submittedName>
</protein>
<accession>A0A511YNM8</accession>